<protein>
    <recommendedName>
        <fullName evidence="3">histidine kinase</fullName>
        <ecNumber evidence="3">2.7.13.3</ecNumber>
    </recommendedName>
</protein>
<evidence type="ECO:0000256" key="13">
    <source>
        <dbReference type="ARBA" id="ARBA00023136"/>
    </source>
</evidence>
<evidence type="ECO:0000256" key="5">
    <source>
        <dbReference type="ARBA" id="ARBA00022553"/>
    </source>
</evidence>
<keyword evidence="11 15" id="KW-1133">Transmembrane helix</keyword>
<keyword evidence="12" id="KW-0902">Two-component regulatory system</keyword>
<dbReference type="InterPro" id="IPR050398">
    <property type="entry name" value="HssS/ArlS-like"/>
</dbReference>
<dbReference type="PANTHER" id="PTHR45528:SF1">
    <property type="entry name" value="SENSOR HISTIDINE KINASE CPXA"/>
    <property type="match status" value="1"/>
</dbReference>
<keyword evidence="14" id="KW-0175">Coiled coil</keyword>
<dbReference type="SUPFAM" id="SSF55874">
    <property type="entry name" value="ATPase domain of HSP90 chaperone/DNA topoisomerase II/histidine kinase"/>
    <property type="match status" value="1"/>
</dbReference>
<dbReference type="Gene3D" id="1.10.287.130">
    <property type="match status" value="1"/>
</dbReference>
<name>A0A1B4XL36_ENTFL</name>
<evidence type="ECO:0000256" key="9">
    <source>
        <dbReference type="ARBA" id="ARBA00022777"/>
    </source>
</evidence>
<reference evidence="17 22" key="1">
    <citation type="submission" date="2018-04" db="EMBL/GenBank/DDBJ databases">
        <authorList>
            <person name="Van Tyne D."/>
        </authorList>
    </citation>
    <scope>NUCLEOTIDE SEQUENCE [LARGE SCALE GENOMIC DNA]</scope>
    <source>
        <strain evidence="17 22">B2535</strain>
    </source>
</reference>
<dbReference type="InterPro" id="IPR003661">
    <property type="entry name" value="HisK_dim/P_dom"/>
</dbReference>
<reference evidence="19 25" key="5">
    <citation type="submission" date="2019-02" db="EMBL/GenBank/DDBJ databases">
        <title>From farm to fork: dissemination of Tn554::fexA-optrA in linezolid-resistant Enterococcus faecalis clones from chicken feces and meat in Tunisia.</title>
        <authorList>
            <person name="Tedim A.P."/>
            <person name="Elghaieb H."/>
            <person name="Abbassi M.S."/>
            <person name="Novais C."/>
            <person name="Hassen A."/>
            <person name="Peixe L."/>
            <person name="Freitas A.R."/>
        </authorList>
    </citation>
    <scope>NUCLEOTIDE SEQUENCE [LARGE SCALE GENOMIC DNA]</scope>
    <source>
        <strain evidence="19 25">728T</strain>
    </source>
</reference>
<keyword evidence="5" id="KW-0597">Phosphoprotein</keyword>
<evidence type="ECO:0000313" key="23">
    <source>
        <dbReference type="Proteomes" id="UP000254396"/>
    </source>
</evidence>
<evidence type="ECO:0000313" key="20">
    <source>
        <dbReference type="EMBL" id="STP63404.1"/>
    </source>
</evidence>
<keyword evidence="10" id="KW-0067">ATP-binding</keyword>
<evidence type="ECO:0000313" key="25">
    <source>
        <dbReference type="Proteomes" id="UP000292223"/>
    </source>
</evidence>
<dbReference type="CDD" id="cd00075">
    <property type="entry name" value="HATPase"/>
    <property type="match status" value="1"/>
</dbReference>
<dbReference type="Gene3D" id="6.10.340.10">
    <property type="match status" value="1"/>
</dbReference>
<evidence type="ECO:0000256" key="6">
    <source>
        <dbReference type="ARBA" id="ARBA00022679"/>
    </source>
</evidence>
<evidence type="ECO:0000313" key="24">
    <source>
        <dbReference type="Proteomes" id="UP000281488"/>
    </source>
</evidence>
<keyword evidence="6 20" id="KW-0808">Transferase</keyword>
<keyword evidence="4" id="KW-1003">Cell membrane</keyword>
<dbReference type="Proteomes" id="UP000305511">
    <property type="component" value="Unassembled WGS sequence"/>
</dbReference>
<feature type="transmembrane region" description="Helical" evidence="15">
    <location>
        <begin position="175"/>
        <end position="194"/>
    </location>
</feature>
<comment type="caution">
    <text evidence="17">The sequence shown here is derived from an EMBL/GenBank/DDBJ whole genome shotgun (WGS) entry which is preliminary data.</text>
</comment>
<dbReference type="Proteomes" id="UP000244140">
    <property type="component" value="Unassembled WGS sequence"/>
</dbReference>
<evidence type="ECO:0000256" key="3">
    <source>
        <dbReference type="ARBA" id="ARBA00012438"/>
    </source>
</evidence>
<evidence type="ECO:0000256" key="15">
    <source>
        <dbReference type="SAM" id="Phobius"/>
    </source>
</evidence>
<dbReference type="FunFam" id="1.10.287.130:FF:000008">
    <property type="entry name" value="Two-component sensor histidine kinase"/>
    <property type="match status" value="1"/>
</dbReference>
<dbReference type="GO" id="GO:0005524">
    <property type="term" value="F:ATP binding"/>
    <property type="evidence" value="ECO:0007669"/>
    <property type="project" value="UniProtKB-KW"/>
</dbReference>
<evidence type="ECO:0000256" key="2">
    <source>
        <dbReference type="ARBA" id="ARBA00004651"/>
    </source>
</evidence>
<dbReference type="EMBL" id="PZZH01000001">
    <property type="protein sequence ID" value="PTN76548.1"/>
    <property type="molecule type" value="Genomic_DNA"/>
</dbReference>
<dbReference type="CDD" id="cd00082">
    <property type="entry name" value="HisKA"/>
    <property type="match status" value="1"/>
</dbReference>
<keyword evidence="9 17" id="KW-0418">Kinase</keyword>
<gene>
    <name evidence="20" type="primary">yycG_1</name>
    <name evidence="17" type="ORF">DAI13_01770</name>
    <name evidence="18" type="ORF">EGW16_13020</name>
    <name evidence="19" type="ORF">EU507_13135</name>
    <name evidence="21" type="ORF">EY666_02325</name>
    <name evidence="20" type="ORF">NCTC13379_00218</name>
</gene>
<evidence type="ECO:0000256" key="14">
    <source>
        <dbReference type="SAM" id="Coils"/>
    </source>
</evidence>
<dbReference type="Pfam" id="PF00512">
    <property type="entry name" value="HisKA"/>
    <property type="match status" value="1"/>
</dbReference>
<dbReference type="Pfam" id="PF02518">
    <property type="entry name" value="HATPase_c"/>
    <property type="match status" value="1"/>
</dbReference>
<reference evidence="20 23" key="2">
    <citation type="submission" date="2018-06" db="EMBL/GenBank/DDBJ databases">
        <authorList>
            <consortium name="Pathogen Informatics"/>
            <person name="Doyle S."/>
        </authorList>
    </citation>
    <scope>NUCLEOTIDE SEQUENCE [LARGE SCALE GENOMIC DNA]</scope>
    <source>
        <strain evidence="20 23">NCTC13379</strain>
    </source>
</reference>
<dbReference type="InterPro" id="IPR003594">
    <property type="entry name" value="HATPase_dom"/>
</dbReference>
<evidence type="ECO:0000259" key="16">
    <source>
        <dbReference type="PROSITE" id="PS50109"/>
    </source>
</evidence>
<dbReference type="EMBL" id="SIYF01000048">
    <property type="protein sequence ID" value="TKK91197.1"/>
    <property type="molecule type" value="Genomic_DNA"/>
</dbReference>
<keyword evidence="13 15" id="KW-0472">Membrane</keyword>
<dbReference type="Gene3D" id="3.30.565.10">
    <property type="entry name" value="Histidine kinase-like ATPase, C-terminal domain"/>
    <property type="match status" value="1"/>
</dbReference>
<evidence type="ECO:0000256" key="4">
    <source>
        <dbReference type="ARBA" id="ARBA00022475"/>
    </source>
</evidence>
<organism evidence="17 22">
    <name type="scientific">Enterococcus faecalis</name>
    <name type="common">Streptococcus faecalis</name>
    <dbReference type="NCBI Taxonomy" id="1351"/>
    <lineage>
        <taxon>Bacteria</taxon>
        <taxon>Bacillati</taxon>
        <taxon>Bacillota</taxon>
        <taxon>Bacilli</taxon>
        <taxon>Lactobacillales</taxon>
        <taxon>Enterococcaceae</taxon>
        <taxon>Enterococcus</taxon>
    </lineage>
</organism>
<dbReference type="AlphaFoldDB" id="A0A1B4XL36"/>
<dbReference type="GO" id="GO:0005886">
    <property type="term" value="C:plasma membrane"/>
    <property type="evidence" value="ECO:0007669"/>
    <property type="project" value="UniProtKB-SubCell"/>
</dbReference>
<evidence type="ECO:0000313" key="17">
    <source>
        <dbReference type="EMBL" id="PTN76548.1"/>
    </source>
</evidence>
<sequence length="493" mass="56255">MTIKRRFFISYISAIIITLASVLAVLSLASYITLGTVPSLPQAYRMMNKQRPLTANEEESYLALDQLLKKSPKLLDTPLSKELKETIQTIEAKGLSVIIRKNARFPYYSDNLVEKSLSVHIPNYEMNNIMPTGTLDNAGRLYHYVKSDFHYLDGSNGSFIVLKRESSLFEFFTRWIIWMILLIILVAIAAAWLINKRLTKTTIEPLEALEKATKTLGKDAQKENPFTPTSHQTVSTEVKQLQLSFEQMWQDLEEANAEREKYEANRKELIANISHDLKTPITSIIGYVEGLMDGVANTEEKKQRYLTVIHEKSLGLNDLIEELFLYSKLDLDRAVFTMEKTNFTRFIAHILEEYRLEQELVITSVLPTEALYVQMDPTQMNRVITNLIQNSIKFADPTKEQLAFTISLTHNQTDLVLTITDNGIGIDKKELPYLFERFYRVDKSRTPTVKGSGLGLSIVKQIIDYHQGTITVTSKKGDGTNVIITLPLLEDEK</sequence>
<dbReference type="SMART" id="SM00388">
    <property type="entry name" value="HisKA"/>
    <property type="match status" value="1"/>
</dbReference>
<comment type="catalytic activity">
    <reaction evidence="1">
        <text>ATP + protein L-histidine = ADP + protein N-phospho-L-histidine.</text>
        <dbReference type="EC" id="2.7.13.3"/>
    </reaction>
</comment>
<dbReference type="InterPro" id="IPR036890">
    <property type="entry name" value="HATPase_C_sf"/>
</dbReference>
<dbReference type="EMBL" id="SEWT01000009">
    <property type="protein sequence ID" value="RYU30967.1"/>
    <property type="molecule type" value="Genomic_DNA"/>
</dbReference>
<reference evidence="21 26" key="4">
    <citation type="submission" date="2019-02" db="EMBL/GenBank/DDBJ databases">
        <title>Bacteria dissemination in different level of health care in South Africa: the effectiveness of infections prevention and control.</title>
        <authorList>
            <person name="Shobo C."/>
            <person name="Amoako D.G."/>
            <person name="Allam M."/>
            <person name="Ismail A."/>
            <person name="Bester L.A."/>
            <person name="Essack S.Y."/>
        </authorList>
    </citation>
    <scope>NUCLEOTIDE SEQUENCE [LARGE SCALE GENOMIC DNA]</scope>
    <source>
        <strain evidence="21 26">2SIL2</strain>
    </source>
</reference>
<dbReference type="SMART" id="SM00387">
    <property type="entry name" value="HATPase_c"/>
    <property type="match status" value="1"/>
</dbReference>
<dbReference type="PANTHER" id="PTHR45528">
    <property type="entry name" value="SENSOR HISTIDINE KINASE CPXA"/>
    <property type="match status" value="1"/>
</dbReference>
<dbReference type="EMBL" id="UGIX01000001">
    <property type="protein sequence ID" value="STP63404.1"/>
    <property type="molecule type" value="Genomic_DNA"/>
</dbReference>
<dbReference type="PRINTS" id="PR00344">
    <property type="entry name" value="BCTRLSENSOR"/>
</dbReference>
<comment type="subcellular location">
    <subcellularLocation>
        <location evidence="2">Cell membrane</location>
        <topology evidence="2">Multi-pass membrane protein</topology>
    </subcellularLocation>
</comment>
<dbReference type="SUPFAM" id="SSF47384">
    <property type="entry name" value="Homodimeric domain of signal transducing histidine kinase"/>
    <property type="match status" value="1"/>
</dbReference>
<evidence type="ECO:0000256" key="8">
    <source>
        <dbReference type="ARBA" id="ARBA00022741"/>
    </source>
</evidence>
<keyword evidence="7 15" id="KW-0812">Transmembrane</keyword>
<dbReference type="EC" id="2.7.13.3" evidence="3"/>
<evidence type="ECO:0000313" key="26">
    <source>
        <dbReference type="Proteomes" id="UP000305511"/>
    </source>
</evidence>
<dbReference type="Proteomes" id="UP000254396">
    <property type="component" value="Unassembled WGS sequence"/>
</dbReference>
<evidence type="ECO:0000313" key="22">
    <source>
        <dbReference type="Proteomes" id="UP000244140"/>
    </source>
</evidence>
<dbReference type="InterPro" id="IPR036097">
    <property type="entry name" value="HisK_dim/P_sf"/>
</dbReference>
<evidence type="ECO:0000313" key="21">
    <source>
        <dbReference type="EMBL" id="TKK91197.1"/>
    </source>
</evidence>
<dbReference type="PROSITE" id="PS50109">
    <property type="entry name" value="HIS_KIN"/>
    <property type="match status" value="1"/>
</dbReference>
<accession>A0A1B4XL36</accession>
<proteinExistence type="predicted"/>
<evidence type="ECO:0000256" key="11">
    <source>
        <dbReference type="ARBA" id="ARBA00022989"/>
    </source>
</evidence>
<dbReference type="Proteomes" id="UP000281488">
    <property type="component" value="Unassembled WGS sequence"/>
</dbReference>
<feature type="coiled-coil region" evidence="14">
    <location>
        <begin position="245"/>
        <end position="272"/>
    </location>
</feature>
<dbReference type="FunFam" id="3.30.565.10:FF:000006">
    <property type="entry name" value="Sensor histidine kinase WalK"/>
    <property type="match status" value="1"/>
</dbReference>
<dbReference type="InterPro" id="IPR004358">
    <property type="entry name" value="Sig_transdc_His_kin-like_C"/>
</dbReference>
<feature type="domain" description="Histidine kinase" evidence="16">
    <location>
        <begin position="272"/>
        <end position="490"/>
    </location>
</feature>
<evidence type="ECO:0000313" key="18">
    <source>
        <dbReference type="EMBL" id="ROX30528.1"/>
    </source>
</evidence>
<keyword evidence="8" id="KW-0547">Nucleotide-binding</keyword>
<evidence type="ECO:0000256" key="1">
    <source>
        <dbReference type="ARBA" id="ARBA00000085"/>
    </source>
</evidence>
<feature type="transmembrane region" description="Helical" evidence="15">
    <location>
        <begin position="7"/>
        <end position="32"/>
    </location>
</feature>
<dbReference type="Proteomes" id="UP000292223">
    <property type="component" value="Unassembled WGS sequence"/>
</dbReference>
<evidence type="ECO:0000313" key="19">
    <source>
        <dbReference type="EMBL" id="RYU30967.1"/>
    </source>
</evidence>
<dbReference type="InterPro" id="IPR005467">
    <property type="entry name" value="His_kinase_dom"/>
</dbReference>
<dbReference type="EMBL" id="RKMZ01000008">
    <property type="protein sequence ID" value="ROX30528.1"/>
    <property type="molecule type" value="Genomic_DNA"/>
</dbReference>
<reference evidence="18 24" key="3">
    <citation type="submission" date="2018-10" db="EMBL/GenBank/DDBJ databases">
        <title>Genotypes and phenotypes of Enterococci isolated from broiler chickens.</title>
        <authorList>
            <person name="Muhammad A.R."/>
            <person name="Diarra M.S."/>
        </authorList>
    </citation>
    <scope>NUCLEOTIDE SEQUENCE [LARGE SCALE GENOMIC DNA]</scope>
    <source>
        <strain evidence="18 24">LIT2 A36'</strain>
    </source>
</reference>
<evidence type="ECO:0000256" key="7">
    <source>
        <dbReference type="ARBA" id="ARBA00022692"/>
    </source>
</evidence>
<evidence type="ECO:0000256" key="12">
    <source>
        <dbReference type="ARBA" id="ARBA00023012"/>
    </source>
</evidence>
<dbReference type="GO" id="GO:0000155">
    <property type="term" value="F:phosphorelay sensor kinase activity"/>
    <property type="evidence" value="ECO:0007669"/>
    <property type="project" value="InterPro"/>
</dbReference>
<evidence type="ECO:0000256" key="10">
    <source>
        <dbReference type="ARBA" id="ARBA00022840"/>
    </source>
</evidence>